<sequence length="285" mass="32313">MMGFKDTLDYERYTCLTGGRPDDKLPPLDFQNGSVRLVPGEVWCRWREDISEILCDSDGYHDERSLRKHYERVHGATLSEKHPTEGERNQGMISRWYADVVNGLQPSWPSSVQTARLATRDLASGSVHNQVDYQSAVRLARLFNKHSPDMPPKVGEELRDMLVSGAFRHTKDSLEQPIRHQLSKEMFDAVNNEPKWCNITYERWFILVGVYGVKTLRQECQGIVDAVLTRCGEELDKSLTYKGGPDDSKPHGSTLITQMSGIISKQQKEIAHLRLVVEGLSAAGR</sequence>
<evidence type="ECO:0000313" key="2">
    <source>
        <dbReference type="Proteomes" id="UP000827133"/>
    </source>
</evidence>
<evidence type="ECO:0000313" key="1">
    <source>
        <dbReference type="EMBL" id="KAG9499758.1"/>
    </source>
</evidence>
<reference evidence="1" key="1">
    <citation type="journal article" date="2021" name="Mol. Plant Microbe Interact.">
        <title>Telomere to telomere genome assembly of Fusarium musae F31, causal agent of crown rot disease of banana.</title>
        <authorList>
            <person name="Degradi L."/>
            <person name="Tava V."/>
            <person name="Kunova A."/>
            <person name="Cortesi P."/>
            <person name="Saracchi M."/>
            <person name="Pasquali M."/>
        </authorList>
    </citation>
    <scope>NUCLEOTIDE SEQUENCE</scope>
    <source>
        <strain evidence="1">F31</strain>
    </source>
</reference>
<dbReference type="KEGG" id="fmu:J7337_008218"/>
<dbReference type="Proteomes" id="UP000827133">
    <property type="component" value="Unassembled WGS sequence"/>
</dbReference>
<dbReference type="EMBL" id="JAHBCI010000006">
    <property type="protein sequence ID" value="KAG9499758.1"/>
    <property type="molecule type" value="Genomic_DNA"/>
</dbReference>
<dbReference type="RefSeq" id="XP_044678758.1">
    <property type="nucleotide sequence ID" value="XM_044825841.1"/>
</dbReference>
<proteinExistence type="predicted"/>
<dbReference type="AlphaFoldDB" id="A0A9P8DD46"/>
<dbReference type="GeneID" id="68316074"/>
<accession>A0A9P8DD46</accession>
<organism evidence="1 2">
    <name type="scientific">Fusarium musae</name>
    <dbReference type="NCBI Taxonomy" id="1042133"/>
    <lineage>
        <taxon>Eukaryota</taxon>
        <taxon>Fungi</taxon>
        <taxon>Dikarya</taxon>
        <taxon>Ascomycota</taxon>
        <taxon>Pezizomycotina</taxon>
        <taxon>Sordariomycetes</taxon>
        <taxon>Hypocreomycetidae</taxon>
        <taxon>Hypocreales</taxon>
        <taxon>Nectriaceae</taxon>
        <taxon>Fusarium</taxon>
    </lineage>
</organism>
<protein>
    <submittedName>
        <fullName evidence="1">Uncharacterized protein</fullName>
    </submittedName>
</protein>
<comment type="caution">
    <text evidence="1">The sequence shown here is derived from an EMBL/GenBank/DDBJ whole genome shotgun (WGS) entry which is preliminary data.</text>
</comment>
<keyword evidence="2" id="KW-1185">Reference proteome</keyword>
<gene>
    <name evidence="1" type="ORF">J7337_008218</name>
</gene>
<name>A0A9P8DD46_9HYPO</name>